<comment type="caution">
    <text evidence="2">The sequence shown here is derived from an EMBL/GenBank/DDBJ whole genome shotgun (WGS) entry which is preliminary data.</text>
</comment>
<dbReference type="AlphaFoldDB" id="A0A409VTQ0"/>
<feature type="region of interest" description="Disordered" evidence="1">
    <location>
        <begin position="430"/>
        <end position="477"/>
    </location>
</feature>
<organism evidence="2 3">
    <name type="scientific">Psilocybe cyanescens</name>
    <dbReference type="NCBI Taxonomy" id="93625"/>
    <lineage>
        <taxon>Eukaryota</taxon>
        <taxon>Fungi</taxon>
        <taxon>Dikarya</taxon>
        <taxon>Basidiomycota</taxon>
        <taxon>Agaricomycotina</taxon>
        <taxon>Agaricomycetes</taxon>
        <taxon>Agaricomycetidae</taxon>
        <taxon>Agaricales</taxon>
        <taxon>Agaricineae</taxon>
        <taxon>Strophariaceae</taxon>
        <taxon>Psilocybe</taxon>
    </lineage>
</organism>
<evidence type="ECO:0000313" key="3">
    <source>
        <dbReference type="Proteomes" id="UP000283269"/>
    </source>
</evidence>
<keyword evidence="3" id="KW-1185">Reference proteome</keyword>
<feature type="compositionally biased region" description="Polar residues" evidence="1">
    <location>
        <begin position="399"/>
        <end position="410"/>
    </location>
</feature>
<feature type="region of interest" description="Disordered" evidence="1">
    <location>
        <begin position="59"/>
        <end position="114"/>
    </location>
</feature>
<reference evidence="2 3" key="1">
    <citation type="journal article" date="2018" name="Evol. Lett.">
        <title>Horizontal gene cluster transfer increased hallucinogenic mushroom diversity.</title>
        <authorList>
            <person name="Reynolds H.T."/>
            <person name="Vijayakumar V."/>
            <person name="Gluck-Thaler E."/>
            <person name="Korotkin H.B."/>
            <person name="Matheny P.B."/>
            <person name="Slot J.C."/>
        </authorList>
    </citation>
    <scope>NUCLEOTIDE SEQUENCE [LARGE SCALE GENOMIC DNA]</scope>
    <source>
        <strain evidence="2 3">2631</strain>
    </source>
</reference>
<feature type="region of interest" description="Disordered" evidence="1">
    <location>
        <begin position="337"/>
        <end position="411"/>
    </location>
</feature>
<feature type="compositionally biased region" description="Basic and acidic residues" evidence="1">
    <location>
        <begin position="80"/>
        <end position="91"/>
    </location>
</feature>
<feature type="compositionally biased region" description="Polar residues" evidence="1">
    <location>
        <begin position="92"/>
        <end position="109"/>
    </location>
</feature>
<feature type="compositionally biased region" description="Low complexity" evidence="1">
    <location>
        <begin position="341"/>
        <end position="356"/>
    </location>
</feature>
<dbReference type="InParanoid" id="A0A409VTQ0"/>
<gene>
    <name evidence="2" type="ORF">CVT25_014090</name>
</gene>
<name>A0A409VTQ0_PSICY</name>
<feature type="compositionally biased region" description="Low complexity" evidence="1">
    <location>
        <begin position="377"/>
        <end position="392"/>
    </location>
</feature>
<proteinExistence type="predicted"/>
<dbReference type="EMBL" id="NHYD01003928">
    <property type="protein sequence ID" value="PPQ69655.1"/>
    <property type="molecule type" value="Genomic_DNA"/>
</dbReference>
<protein>
    <submittedName>
        <fullName evidence="2">Uncharacterized protein</fullName>
    </submittedName>
</protein>
<feature type="region of interest" description="Disordered" evidence="1">
    <location>
        <begin position="708"/>
        <end position="729"/>
    </location>
</feature>
<evidence type="ECO:0000313" key="2">
    <source>
        <dbReference type="EMBL" id="PPQ69655.1"/>
    </source>
</evidence>
<dbReference type="Proteomes" id="UP000283269">
    <property type="component" value="Unassembled WGS sequence"/>
</dbReference>
<accession>A0A409VTQ0</accession>
<sequence length="837" mass="92426">MASFDIYLVSPSPSSTRIEQLMISDPRHIPELPPWTHVPNMGITAEAGSNDVRADHDELAHDDDVDQGHRIKRRRTQSPRAERSVDMEHSTIDINPRNTVGDSQFSRLTPPTAFDNPDTGAIYLPLEDGPPLNISTPFTAKPEDMHGRSAHSPLETRTPLIRNISTFQNQESNPRSLGPRIELLEPSGRVHSNFFAPPESISAATSSSFVPHNSYTAHLRPQIARKFNSSNAAVTRPGGYEATIDEIEKWTHASVTPLVFGKKKYIKNTKSEDVIAMNLRTLKNVGNQSQIAEITAASLNPHGWRDVAIPVVSRSTHRRILLKDIFGVESIVPTYGSTAASSIGHSSRKSSISMGSTDSRLYDATPYPATRSEEMASESSNSPPRNESSRPAPDCRPQATGSASVSNDRSGTIEKVLYPLRQETISELQNQHPTRSDIPNGHVVSNDDIIGPSSPQRRTSKHALPSSPTLQRPGFVHLSPGEDVVELISPMVTELRNSAQPVDSFTFGQAFTLDANSALAMPNNLPKPAESAWTSQTEPVGILESLNPLEGFAWATEDPTNIAVHDNYPPKASPTYDYIVTLSPGNFLAANLPPIETSSTVPASPSTSAEDVSAIEEELRPHTPIPTIFDPEYSKSRPRDLWAQDQHGGLDAWVNEKTVIRKIREDLDVWYPDKESEWVEADEQEFDELDSDQGEVGYDDECIETPSICRKVGSQSPNPAKSEPRDLELSQLEEPVVDAPRGLAQQVEKWWSALHSLVKGKKRFQEQDLLDLKDALQGIYDNRRHISPTSSVADTVYTIMQMRVGDIPGEDEIGLRALARKSVRAWGSQNMNVRQER</sequence>
<dbReference type="OrthoDB" id="2675777at2759"/>
<evidence type="ECO:0000256" key="1">
    <source>
        <dbReference type="SAM" id="MobiDB-lite"/>
    </source>
</evidence>